<dbReference type="RefSeq" id="WP_085325407.1">
    <property type="nucleotide sequence ID" value="NZ_NCXP01000014.1"/>
</dbReference>
<dbReference type="EMBL" id="NCXP01000014">
    <property type="protein sequence ID" value="OSC40412.1"/>
    <property type="molecule type" value="Genomic_DNA"/>
</dbReference>
<feature type="domain" description="Carrier" evidence="8">
    <location>
        <begin position="1721"/>
        <end position="1800"/>
    </location>
</feature>
<dbReference type="InterPro" id="IPR014030">
    <property type="entry name" value="Ketoacyl_synth_N"/>
</dbReference>
<dbReference type="PANTHER" id="PTHR43775">
    <property type="entry name" value="FATTY ACID SYNTHASE"/>
    <property type="match status" value="1"/>
</dbReference>
<feature type="domain" description="Ketosynthase family 3 (KS3)" evidence="9">
    <location>
        <begin position="35"/>
        <end position="461"/>
    </location>
</feature>
<dbReference type="InterPro" id="IPR036736">
    <property type="entry name" value="ACP-like_sf"/>
</dbReference>
<dbReference type="OrthoDB" id="9778690at2"/>
<dbReference type="GO" id="GO:0031177">
    <property type="term" value="F:phosphopantetheine binding"/>
    <property type="evidence" value="ECO:0007669"/>
    <property type="project" value="InterPro"/>
</dbReference>
<dbReference type="Gene3D" id="3.40.50.720">
    <property type="entry name" value="NAD(P)-binding Rossmann-like Domain"/>
    <property type="match status" value="1"/>
</dbReference>
<dbReference type="Gene3D" id="3.10.129.110">
    <property type="entry name" value="Polyketide synthase dehydratase"/>
    <property type="match status" value="1"/>
</dbReference>
<reference evidence="11 12" key="1">
    <citation type="submission" date="2017-04" db="EMBL/GenBank/DDBJ databases">
        <title>The new phylogeny of genus Mycobacterium.</title>
        <authorList>
            <person name="Tortoli E."/>
            <person name="Trovato A."/>
            <person name="Cirillo D.M."/>
        </authorList>
    </citation>
    <scope>NUCLEOTIDE SEQUENCE [LARGE SCALE GENOMIC DNA]</scope>
    <source>
        <strain evidence="11 12">TBL 1200985</strain>
    </source>
</reference>
<dbReference type="InterPro" id="IPR009081">
    <property type="entry name" value="PP-bd_ACP"/>
</dbReference>
<dbReference type="Pfam" id="PF08659">
    <property type="entry name" value="KR"/>
    <property type="match status" value="1"/>
</dbReference>
<dbReference type="SMART" id="SM00823">
    <property type="entry name" value="PKS_PP"/>
    <property type="match status" value="1"/>
</dbReference>
<dbReference type="InterPro" id="IPR006162">
    <property type="entry name" value="Ppantetheine_attach_site"/>
</dbReference>
<dbReference type="InterPro" id="IPR032821">
    <property type="entry name" value="PKS_assoc"/>
</dbReference>
<dbReference type="CDD" id="cd00833">
    <property type="entry name" value="PKS"/>
    <property type="match status" value="1"/>
</dbReference>
<dbReference type="CDD" id="cd08955">
    <property type="entry name" value="KR_2_FAS_SDR_x"/>
    <property type="match status" value="1"/>
</dbReference>
<feature type="region of interest" description="C-terminal hotdog fold" evidence="6">
    <location>
        <begin position="1064"/>
        <end position="1213"/>
    </location>
</feature>
<feature type="active site" description="Proton donor; for dehydratase activity" evidence="6">
    <location>
        <position position="1126"/>
    </location>
</feature>
<sequence>MTSLAERAAQLSPNARAALARELVRAGTAFPTDIAEPVAVVGIGCRFPGNVTGPDSFWQVLVDGVDTIGEVPPDRWDADAYYDPDPSASGRMTTKWGGFVPDVDAFDADFFGITPREAVAMDPQHRMLLEVAWEALEHAGIPPDSLSGTRTGVMMGLSSWDYTIVNIERRADVDAYLSTGTPHCAAVGRISYLLGLRGPAVAVDTACSSSLVAIHLACQSLRLRETDVALAGGVQLTLSPFTAIALSKWSALSPTGRCNSFDANADGFVRGEGAGVVVLKRLADALRDNDRVLAVVRGSAANQDGRSNGMTAPNALAQRDVITTALRLADVTPDTVNYVETHGTGTILGDPIEFESLAATYGLSKGESEGSCALGSVKTNIGHLEAAAGVAGFIKAVLAVERGDIPRNLHFTRWNPAIDASATRLFVPTESGPWPAAAGPRRAAVSSFGLSGTNAHVVIEQAPDTGDKGVPRPIGTPHVSALVVSGKTAERVASLAGVLADWMAGPGAAAPLADVAHTLNRHRARHATFATVVARDRAEAVTGLRALAAGQPCVGVVACDQHAGGPGRVFVYSGQGSQWAGMGRQLLADEPAFAKAVAELEPIFVAQVGYSLQQTLLDGDEVVGIDRIQPMLVGMQLALTELWRSYGVTPDAVIGHSMGEVAAAVVAGALTPEQGLRVIATRSRLMARLSGQGAMALLEMDADAVESLIADYPQVTLAVYASPRQSVIAGPPEAVDAVISVVAAQNRLARRVDVDVASHHPIIDPVLPELRSALADLTPQPPSIPIITTTEPHTEEHPRPVMDADYWAANLRNPVRFRQAVAHAMSGAGGHAPHAFIEISPHPVLTHAITDSLDPDGSQHATPIVTAAMNRDHDQTLYFHTQLAAVGATTPDTSNGRLVDLPPTPWHRRGFWVADRSAMADLAASHPLLGAHIEMPSGGNHVWQADVGTDVCPWLADHKVFGQPIMPAAGFAEIALAAASEALGQPADAAKADIAINQFEVEQMLPLDDHTRLTTQLIRNGDSKIRVEIYSRSSSGHFTRHATAEVEQAPRDGARTYAEAVGCADATVSPADFYAVLRQTGQHHGPAFAALTRITRLPDGWAETEITVPDEAPRHRRYRLHPVVLDAALQSVGAAIPDDEVAASAEVSYLPVSFGKIRVYRDIGRHVRCRAHLTNLDGGAGKLGRIALIDDAGQVAAEVDGIYLRRVERRAVPLPLAQKIFDTEWTESPIATDAASEPATDAARGSWLILAGAAVAAPAGAQAKSMADEFVERWRSPMRRVHTANLDDESAVLAAFAETAGDPEHPPAGVVVFVGDASTGLDDGLVAARETVWSITTVIRAVVGTWHGRSPRLWLVTRGGLSVHDDEPVSPATAALKGLVRVLAFEHPDLRATLLDLDVTQDPLTALTAELHNGSAGSGGDDVIARRGERRFVERLSRATLDVRKEHPVVRKGASYVVTGGLGGLGLVVARWLVDRGAGRVVLGGRSEPTDEQRKVLTELEARAEIVVVRGDVASPGVAESLIEAAGLGGRELRGVVHAAAVIEDSLVFTMTRENLERVWAPKAAGALRMHHASANCELDWWLGFSSVASLLGSPGQAAYACASGWLDGLVAWRRASGLPAAAINWGPWSEVGVAQALVGSVLDTITPAEGIEALDSLLAAGRCSTGVARLRADRALVAFPEIRGIGYFTRVVDELDTVGDLGDWGGPDALADLDPAEARRAVTERMCARIAAVMGYTDRSTVDTAVPLDKPLTELGLDSLMAVRIRNGARADFGVEPPVALILQGASLHDLTADLMRQLGLSSPDEAVENTEIVRDRAQQRAAARHGAAMRRRGKPGVQGGQDL</sequence>
<dbReference type="InterPro" id="IPR014031">
    <property type="entry name" value="Ketoacyl_synth_C"/>
</dbReference>
<evidence type="ECO:0000256" key="3">
    <source>
        <dbReference type="ARBA" id="ARBA00022679"/>
    </source>
</evidence>
<dbReference type="FunFam" id="3.30.70.250:FF:000003">
    <property type="entry name" value="Polyketide beta-ketoacyl synthase Pks3"/>
    <property type="match status" value="1"/>
</dbReference>
<dbReference type="SUPFAM" id="SSF55048">
    <property type="entry name" value="Probable ACP-binding domain of malonyl-CoA ACP transacylase"/>
    <property type="match status" value="1"/>
</dbReference>
<dbReference type="PROSITE" id="PS52019">
    <property type="entry name" value="PKS_MFAS_DH"/>
    <property type="match status" value="1"/>
</dbReference>
<dbReference type="InterPro" id="IPR001227">
    <property type="entry name" value="Ac_transferase_dom_sf"/>
</dbReference>
<organism evidence="11 12">
    <name type="scientific">Mycobacterium decipiens</name>
    <dbReference type="NCBI Taxonomy" id="1430326"/>
    <lineage>
        <taxon>Bacteria</taxon>
        <taxon>Bacillati</taxon>
        <taxon>Actinomycetota</taxon>
        <taxon>Actinomycetes</taxon>
        <taxon>Mycobacteriales</taxon>
        <taxon>Mycobacteriaceae</taxon>
        <taxon>Mycobacterium</taxon>
    </lineage>
</organism>
<dbReference type="InterPro" id="IPR014043">
    <property type="entry name" value="Acyl_transferase_dom"/>
</dbReference>
<dbReference type="GO" id="GO:0004312">
    <property type="term" value="F:fatty acid synthase activity"/>
    <property type="evidence" value="ECO:0007669"/>
    <property type="project" value="TreeGrafter"/>
</dbReference>
<evidence type="ECO:0000256" key="6">
    <source>
        <dbReference type="PROSITE-ProRule" id="PRU01363"/>
    </source>
</evidence>
<keyword evidence="1" id="KW-0596">Phosphopantetheine</keyword>
<dbReference type="Pfam" id="PF16197">
    <property type="entry name" value="KAsynt_C_assoc"/>
    <property type="match status" value="1"/>
</dbReference>
<evidence type="ECO:0000256" key="4">
    <source>
        <dbReference type="ARBA" id="ARBA00022857"/>
    </source>
</evidence>
<dbReference type="GO" id="GO:0005737">
    <property type="term" value="C:cytoplasm"/>
    <property type="evidence" value="ECO:0007669"/>
    <property type="project" value="TreeGrafter"/>
</dbReference>
<dbReference type="Proteomes" id="UP000193247">
    <property type="component" value="Unassembled WGS sequence"/>
</dbReference>
<dbReference type="SUPFAM" id="SSF52151">
    <property type="entry name" value="FabD/lysophospholipase-like"/>
    <property type="match status" value="1"/>
</dbReference>
<accession>A0A1X2LU15</accession>
<dbReference type="InterPro" id="IPR018201">
    <property type="entry name" value="Ketoacyl_synth_AS"/>
</dbReference>
<feature type="region of interest" description="Disordered" evidence="7">
    <location>
        <begin position="1819"/>
        <end position="1845"/>
    </location>
</feature>
<dbReference type="SMART" id="SM00826">
    <property type="entry name" value="PKS_DH"/>
    <property type="match status" value="1"/>
</dbReference>
<dbReference type="InterPro" id="IPR016036">
    <property type="entry name" value="Malonyl_transacylase_ACP-bd"/>
</dbReference>
<evidence type="ECO:0000259" key="8">
    <source>
        <dbReference type="PROSITE" id="PS50075"/>
    </source>
</evidence>
<dbReference type="Pfam" id="PF14765">
    <property type="entry name" value="PS-DH"/>
    <property type="match status" value="1"/>
</dbReference>
<evidence type="ECO:0000313" key="11">
    <source>
        <dbReference type="EMBL" id="OSC40412.1"/>
    </source>
</evidence>
<dbReference type="InterPro" id="IPR050091">
    <property type="entry name" value="PKS_NRPS_Biosynth_Enz"/>
</dbReference>
<gene>
    <name evidence="11" type="ORF">B8W66_12860</name>
</gene>
<dbReference type="STRING" id="1430326.B8W66_12860"/>
<dbReference type="InterPro" id="IPR020841">
    <property type="entry name" value="PKS_Beta-ketoAc_synthase_dom"/>
</dbReference>
<keyword evidence="12" id="KW-1185">Reference proteome</keyword>
<keyword evidence="5" id="KW-0511">Multifunctional enzyme</keyword>
<dbReference type="PROSITE" id="PS00012">
    <property type="entry name" value="PHOSPHOPANTETHEINE"/>
    <property type="match status" value="1"/>
</dbReference>
<dbReference type="Pfam" id="PF21089">
    <property type="entry name" value="PKS_DH_N"/>
    <property type="match status" value="1"/>
</dbReference>
<dbReference type="Pfam" id="PF00109">
    <property type="entry name" value="ketoacyl-synt"/>
    <property type="match status" value="1"/>
</dbReference>
<feature type="region of interest" description="N-terminal hotdog fold" evidence="6">
    <location>
        <begin position="926"/>
        <end position="1053"/>
    </location>
</feature>
<comment type="caution">
    <text evidence="11">The sequence shown here is derived from an EMBL/GenBank/DDBJ whole genome shotgun (WGS) entry which is preliminary data.</text>
</comment>
<evidence type="ECO:0000256" key="7">
    <source>
        <dbReference type="SAM" id="MobiDB-lite"/>
    </source>
</evidence>
<dbReference type="InterPro" id="IPR020807">
    <property type="entry name" value="PKS_DH"/>
</dbReference>
<dbReference type="GO" id="GO:0005886">
    <property type="term" value="C:plasma membrane"/>
    <property type="evidence" value="ECO:0007669"/>
    <property type="project" value="TreeGrafter"/>
</dbReference>
<feature type="domain" description="PKS/mFAS DH" evidence="10">
    <location>
        <begin position="926"/>
        <end position="1213"/>
    </location>
</feature>
<dbReference type="SUPFAM" id="SSF47336">
    <property type="entry name" value="ACP-like"/>
    <property type="match status" value="1"/>
</dbReference>
<keyword evidence="4" id="KW-0521">NADP</keyword>
<dbReference type="InterPro" id="IPR016035">
    <property type="entry name" value="Acyl_Trfase/lysoPLipase"/>
</dbReference>
<feature type="active site" description="Proton acceptor; for dehydratase activity" evidence="6">
    <location>
        <position position="958"/>
    </location>
</feature>
<dbReference type="InterPro" id="IPR016039">
    <property type="entry name" value="Thiolase-like"/>
</dbReference>
<dbReference type="PROSITE" id="PS52004">
    <property type="entry name" value="KS3_2"/>
    <property type="match status" value="1"/>
</dbReference>
<dbReference type="GO" id="GO:0004315">
    <property type="term" value="F:3-oxoacyl-[acyl-carrier-protein] synthase activity"/>
    <property type="evidence" value="ECO:0007669"/>
    <property type="project" value="InterPro"/>
</dbReference>
<evidence type="ECO:0000313" key="12">
    <source>
        <dbReference type="Proteomes" id="UP000193247"/>
    </source>
</evidence>
<dbReference type="InterPro" id="IPR049551">
    <property type="entry name" value="PKS_DH_C"/>
</dbReference>
<dbReference type="SUPFAM" id="SSF53901">
    <property type="entry name" value="Thiolase-like"/>
    <property type="match status" value="1"/>
</dbReference>
<evidence type="ECO:0000256" key="2">
    <source>
        <dbReference type="ARBA" id="ARBA00022553"/>
    </source>
</evidence>
<dbReference type="Gene3D" id="3.30.70.250">
    <property type="entry name" value="Malonyl-CoA ACP transacylase, ACP-binding"/>
    <property type="match status" value="1"/>
</dbReference>
<keyword evidence="3" id="KW-0808">Transferase</keyword>
<proteinExistence type="predicted"/>
<dbReference type="SMART" id="SM00827">
    <property type="entry name" value="PKS_AT"/>
    <property type="match status" value="1"/>
</dbReference>
<dbReference type="GO" id="GO:0006633">
    <property type="term" value="P:fatty acid biosynthetic process"/>
    <property type="evidence" value="ECO:0007669"/>
    <property type="project" value="InterPro"/>
</dbReference>
<evidence type="ECO:0000256" key="5">
    <source>
        <dbReference type="ARBA" id="ARBA00023268"/>
    </source>
</evidence>
<dbReference type="Pfam" id="PF02801">
    <property type="entry name" value="Ketoacyl-synt_C"/>
    <property type="match status" value="1"/>
</dbReference>
<dbReference type="InterPro" id="IPR013968">
    <property type="entry name" value="PKS_KR"/>
</dbReference>
<evidence type="ECO:0000259" key="10">
    <source>
        <dbReference type="PROSITE" id="PS52019"/>
    </source>
</evidence>
<dbReference type="InterPro" id="IPR057326">
    <property type="entry name" value="KR_dom"/>
</dbReference>
<dbReference type="Pfam" id="PF00698">
    <property type="entry name" value="Acyl_transf_1"/>
    <property type="match status" value="1"/>
</dbReference>
<protein>
    <submittedName>
        <fullName evidence="11">Polyketide synthase</fullName>
    </submittedName>
</protein>
<evidence type="ECO:0000259" key="9">
    <source>
        <dbReference type="PROSITE" id="PS52004"/>
    </source>
</evidence>
<evidence type="ECO:0000256" key="1">
    <source>
        <dbReference type="ARBA" id="ARBA00022450"/>
    </source>
</evidence>
<dbReference type="SMART" id="SM00825">
    <property type="entry name" value="PKS_KS"/>
    <property type="match status" value="1"/>
</dbReference>
<dbReference type="PROSITE" id="PS00606">
    <property type="entry name" value="KS3_1"/>
    <property type="match status" value="1"/>
</dbReference>
<keyword evidence="2" id="KW-0597">Phosphoprotein</keyword>
<dbReference type="FunFam" id="3.40.47.10:FF:000019">
    <property type="entry name" value="Polyketide synthase type I"/>
    <property type="match status" value="1"/>
</dbReference>
<dbReference type="InterPro" id="IPR049900">
    <property type="entry name" value="PKS_mFAS_DH"/>
</dbReference>
<dbReference type="InterPro" id="IPR036291">
    <property type="entry name" value="NAD(P)-bd_dom_sf"/>
</dbReference>
<dbReference type="SUPFAM" id="SSF51735">
    <property type="entry name" value="NAD(P)-binding Rossmann-fold domains"/>
    <property type="match status" value="2"/>
</dbReference>
<dbReference type="InterPro" id="IPR042104">
    <property type="entry name" value="PKS_dehydratase_sf"/>
</dbReference>
<dbReference type="PANTHER" id="PTHR43775:SF37">
    <property type="entry name" value="SI:DKEY-61P9.11"/>
    <property type="match status" value="1"/>
</dbReference>
<name>A0A1X2LU15_9MYCO</name>
<dbReference type="SMART" id="SM00822">
    <property type="entry name" value="PKS_KR"/>
    <property type="match status" value="1"/>
</dbReference>
<dbReference type="GO" id="GO:0071770">
    <property type="term" value="P:DIM/DIP cell wall layer assembly"/>
    <property type="evidence" value="ECO:0007669"/>
    <property type="project" value="TreeGrafter"/>
</dbReference>
<dbReference type="Gene3D" id="3.40.47.10">
    <property type="match status" value="1"/>
</dbReference>
<dbReference type="Pfam" id="PF00550">
    <property type="entry name" value="PP-binding"/>
    <property type="match status" value="1"/>
</dbReference>
<dbReference type="Gene3D" id="1.10.1200.10">
    <property type="entry name" value="ACP-like"/>
    <property type="match status" value="1"/>
</dbReference>
<dbReference type="InterPro" id="IPR020806">
    <property type="entry name" value="PKS_PP-bd"/>
</dbReference>
<dbReference type="PROSITE" id="PS50075">
    <property type="entry name" value="CARRIER"/>
    <property type="match status" value="1"/>
</dbReference>
<dbReference type="Gene3D" id="3.40.366.10">
    <property type="entry name" value="Malonyl-Coenzyme A Acyl Carrier Protein, domain 2"/>
    <property type="match status" value="1"/>
</dbReference>
<dbReference type="InterPro" id="IPR049552">
    <property type="entry name" value="PKS_DH_N"/>
</dbReference>